<organism evidence="2 3">
    <name type="scientific">Emericellopsis cladophorae</name>
    <dbReference type="NCBI Taxonomy" id="2686198"/>
    <lineage>
        <taxon>Eukaryota</taxon>
        <taxon>Fungi</taxon>
        <taxon>Dikarya</taxon>
        <taxon>Ascomycota</taxon>
        <taxon>Pezizomycotina</taxon>
        <taxon>Sordariomycetes</taxon>
        <taxon>Hypocreomycetidae</taxon>
        <taxon>Hypocreales</taxon>
        <taxon>Bionectriaceae</taxon>
        <taxon>Emericellopsis</taxon>
    </lineage>
</organism>
<dbReference type="InterPro" id="IPR020904">
    <property type="entry name" value="Sc_DH/Rdtase_CS"/>
</dbReference>
<dbReference type="PRINTS" id="PR00081">
    <property type="entry name" value="GDHRDH"/>
</dbReference>
<protein>
    <submittedName>
        <fullName evidence="2">NAD(P)-binding protein</fullName>
    </submittedName>
</protein>
<gene>
    <name evidence="2" type="ORF">J7T54_007770</name>
</gene>
<dbReference type="Pfam" id="PF00106">
    <property type="entry name" value="adh_short"/>
    <property type="match status" value="1"/>
</dbReference>
<keyword evidence="3" id="KW-1185">Reference proteome</keyword>
<evidence type="ECO:0000313" key="2">
    <source>
        <dbReference type="EMBL" id="KAI6779243.1"/>
    </source>
</evidence>
<dbReference type="InterPro" id="IPR036291">
    <property type="entry name" value="NAD(P)-bd_dom_sf"/>
</dbReference>
<name>A0A9P9XX33_9HYPO</name>
<dbReference type="AlphaFoldDB" id="A0A9P9XX33"/>
<evidence type="ECO:0000313" key="3">
    <source>
        <dbReference type="Proteomes" id="UP001055219"/>
    </source>
</evidence>
<dbReference type="OrthoDB" id="7289984at2759"/>
<dbReference type="InterPro" id="IPR002347">
    <property type="entry name" value="SDR_fam"/>
</dbReference>
<dbReference type="RefSeq" id="XP_051360099.1">
    <property type="nucleotide sequence ID" value="XM_051508869.1"/>
</dbReference>
<sequence>MSSYVVVGASRGLGFEYLKQLSENPENVVVGLVRNVQATKEKVAAEINRPNVHIFYTDLNDYKTLPGAVEETSKVSGGKLDVLIANAAVGGDHFDQTLSQLGSDPGKLEKDLTDCFRLNAVAQAHAVNAFMPLVLLGKAKKVIMMTTGMADVDLVRKYDIWMAVGYCASKAALNMIIAKFSAEYREKGVLFLGISPGVVDTSATDTDGSKDPTNPALSALGAKLLEYEPGWKGAITTEESIKKVLSVTEKASVEDGNAGDFLSHFGNKKWV</sequence>
<dbReference type="Proteomes" id="UP001055219">
    <property type="component" value="Unassembled WGS sequence"/>
</dbReference>
<reference evidence="2" key="2">
    <citation type="submission" date="2022-07" db="EMBL/GenBank/DDBJ databases">
        <authorList>
            <person name="Goncalves M.F.M."/>
            <person name="Hilario S."/>
            <person name="Van De Peer Y."/>
            <person name="Esteves A.C."/>
            <person name="Alves A."/>
        </authorList>
    </citation>
    <scope>NUCLEOTIDE SEQUENCE</scope>
    <source>
        <strain evidence="2">MUM 19.33</strain>
    </source>
</reference>
<comment type="caution">
    <text evidence="2">The sequence shown here is derived from an EMBL/GenBank/DDBJ whole genome shotgun (WGS) entry which is preliminary data.</text>
</comment>
<dbReference type="PROSITE" id="PS00061">
    <property type="entry name" value="ADH_SHORT"/>
    <property type="match status" value="1"/>
</dbReference>
<dbReference type="GeneID" id="75834243"/>
<accession>A0A9P9XX33</accession>
<dbReference type="PANTHER" id="PTHR45458:SF3">
    <property type="entry name" value="CHAIN DEHYDROGENASE (ATSC), PUTATIVE-RELATED"/>
    <property type="match status" value="1"/>
</dbReference>
<keyword evidence="1" id="KW-0521">NADP</keyword>
<dbReference type="PANTHER" id="PTHR45458">
    <property type="entry name" value="SHORT-CHAIN DEHYDROGENASE/REDUCTASE SDR"/>
    <property type="match status" value="1"/>
</dbReference>
<dbReference type="SUPFAM" id="SSF51735">
    <property type="entry name" value="NAD(P)-binding Rossmann-fold domains"/>
    <property type="match status" value="1"/>
</dbReference>
<dbReference type="InterPro" id="IPR052184">
    <property type="entry name" value="SDR_enzymes"/>
</dbReference>
<reference evidence="2" key="1">
    <citation type="journal article" date="2021" name="J Fungi (Basel)">
        <title>Genomic and Metabolomic Analyses of the Marine Fungus Emericellopsis cladophorae: Insights into Saltwater Adaptability Mechanisms and Its Biosynthetic Potential.</title>
        <authorList>
            <person name="Goncalves M.F.M."/>
            <person name="Hilario S."/>
            <person name="Van de Peer Y."/>
            <person name="Esteves A.C."/>
            <person name="Alves A."/>
        </authorList>
    </citation>
    <scope>NUCLEOTIDE SEQUENCE</scope>
    <source>
        <strain evidence="2">MUM 19.33</strain>
    </source>
</reference>
<dbReference type="GO" id="GO:0016616">
    <property type="term" value="F:oxidoreductase activity, acting on the CH-OH group of donors, NAD or NADP as acceptor"/>
    <property type="evidence" value="ECO:0007669"/>
    <property type="project" value="TreeGrafter"/>
</dbReference>
<dbReference type="Gene3D" id="3.40.50.720">
    <property type="entry name" value="NAD(P)-binding Rossmann-like Domain"/>
    <property type="match status" value="1"/>
</dbReference>
<dbReference type="EMBL" id="JAGIXG020000050">
    <property type="protein sequence ID" value="KAI6779243.1"/>
    <property type="molecule type" value="Genomic_DNA"/>
</dbReference>
<proteinExistence type="predicted"/>
<evidence type="ECO:0000256" key="1">
    <source>
        <dbReference type="ARBA" id="ARBA00022857"/>
    </source>
</evidence>